<protein>
    <submittedName>
        <fullName evidence="1">Uncharacterized protein</fullName>
    </submittedName>
</protein>
<keyword evidence="2" id="KW-1185">Reference proteome</keyword>
<organism evidence="1 2">
    <name type="scientific">Dendrobium catenatum</name>
    <dbReference type="NCBI Taxonomy" id="906689"/>
    <lineage>
        <taxon>Eukaryota</taxon>
        <taxon>Viridiplantae</taxon>
        <taxon>Streptophyta</taxon>
        <taxon>Embryophyta</taxon>
        <taxon>Tracheophyta</taxon>
        <taxon>Spermatophyta</taxon>
        <taxon>Magnoliopsida</taxon>
        <taxon>Liliopsida</taxon>
        <taxon>Asparagales</taxon>
        <taxon>Orchidaceae</taxon>
        <taxon>Epidendroideae</taxon>
        <taxon>Malaxideae</taxon>
        <taxon>Dendrobiinae</taxon>
        <taxon>Dendrobium</taxon>
    </lineage>
</organism>
<gene>
    <name evidence="1" type="ORF">MA16_Dca021781</name>
</gene>
<dbReference type="EMBL" id="KZ503551">
    <property type="protein sequence ID" value="PKU62984.1"/>
    <property type="molecule type" value="Genomic_DNA"/>
</dbReference>
<reference evidence="1 2" key="2">
    <citation type="journal article" date="2017" name="Nature">
        <title>The Apostasia genome and the evolution of orchids.</title>
        <authorList>
            <person name="Zhang G.Q."/>
            <person name="Liu K.W."/>
            <person name="Li Z."/>
            <person name="Lohaus R."/>
            <person name="Hsiao Y.Y."/>
            <person name="Niu S.C."/>
            <person name="Wang J.Y."/>
            <person name="Lin Y.C."/>
            <person name="Xu Q."/>
            <person name="Chen L.J."/>
            <person name="Yoshida K."/>
            <person name="Fujiwara S."/>
            <person name="Wang Z.W."/>
            <person name="Zhang Y.Q."/>
            <person name="Mitsuda N."/>
            <person name="Wang M."/>
            <person name="Liu G.H."/>
            <person name="Pecoraro L."/>
            <person name="Huang H.X."/>
            <person name="Xiao X.J."/>
            <person name="Lin M."/>
            <person name="Wu X.Y."/>
            <person name="Wu W.L."/>
            <person name="Chen Y.Y."/>
            <person name="Chang S.B."/>
            <person name="Sakamoto S."/>
            <person name="Ohme-Takagi M."/>
            <person name="Yagi M."/>
            <person name="Zeng S.J."/>
            <person name="Shen C.Y."/>
            <person name="Yeh C.M."/>
            <person name="Luo Y.B."/>
            <person name="Tsai W.C."/>
            <person name="Van de Peer Y."/>
            <person name="Liu Z.J."/>
        </authorList>
    </citation>
    <scope>NUCLEOTIDE SEQUENCE [LARGE SCALE GENOMIC DNA]</scope>
    <source>
        <tissue evidence="1">The whole plant</tissue>
    </source>
</reference>
<dbReference type="AlphaFoldDB" id="A0A2I0VHX9"/>
<evidence type="ECO:0000313" key="2">
    <source>
        <dbReference type="Proteomes" id="UP000233837"/>
    </source>
</evidence>
<reference evidence="1 2" key="1">
    <citation type="journal article" date="2016" name="Sci. Rep.">
        <title>The Dendrobium catenatum Lindl. genome sequence provides insights into polysaccharide synthase, floral development and adaptive evolution.</title>
        <authorList>
            <person name="Zhang G.Q."/>
            <person name="Xu Q."/>
            <person name="Bian C."/>
            <person name="Tsai W.C."/>
            <person name="Yeh C.M."/>
            <person name="Liu K.W."/>
            <person name="Yoshida K."/>
            <person name="Zhang L.S."/>
            <person name="Chang S.B."/>
            <person name="Chen F."/>
            <person name="Shi Y."/>
            <person name="Su Y.Y."/>
            <person name="Zhang Y.Q."/>
            <person name="Chen L.J."/>
            <person name="Yin Y."/>
            <person name="Lin M."/>
            <person name="Huang H."/>
            <person name="Deng H."/>
            <person name="Wang Z.W."/>
            <person name="Zhu S.L."/>
            <person name="Zhao X."/>
            <person name="Deng C."/>
            <person name="Niu S.C."/>
            <person name="Huang J."/>
            <person name="Wang M."/>
            <person name="Liu G.H."/>
            <person name="Yang H.J."/>
            <person name="Xiao X.J."/>
            <person name="Hsiao Y.Y."/>
            <person name="Wu W.L."/>
            <person name="Chen Y.Y."/>
            <person name="Mitsuda N."/>
            <person name="Ohme-Takagi M."/>
            <person name="Luo Y.B."/>
            <person name="Van de Peer Y."/>
            <person name="Liu Z.J."/>
        </authorList>
    </citation>
    <scope>NUCLEOTIDE SEQUENCE [LARGE SCALE GENOMIC DNA]</scope>
    <source>
        <tissue evidence="1">The whole plant</tissue>
    </source>
</reference>
<proteinExistence type="predicted"/>
<accession>A0A2I0VHX9</accession>
<name>A0A2I0VHX9_9ASPA</name>
<dbReference type="Proteomes" id="UP000233837">
    <property type="component" value="Unassembled WGS sequence"/>
</dbReference>
<evidence type="ECO:0000313" key="1">
    <source>
        <dbReference type="EMBL" id="PKU62984.1"/>
    </source>
</evidence>
<sequence>MNSYKVPSCSLKPDKNKNFEIKELISMNFYQVPTRFFEKQTRYIRKEQRAPSCRAPDDKAFNNLLLQITLINLIVLLWRARSSGLNWCGAPLE</sequence>